<dbReference type="InterPro" id="IPR039699">
    <property type="entry name" value="Ribosomal_uL30"/>
</dbReference>
<dbReference type="GO" id="GO:0006412">
    <property type="term" value="P:translation"/>
    <property type="evidence" value="ECO:0007669"/>
    <property type="project" value="UniProtKB-UniRule"/>
</dbReference>
<dbReference type="HAMAP" id="MF_01371_A">
    <property type="entry name" value="Ribosomal_uL30_A"/>
    <property type="match status" value="1"/>
</dbReference>
<dbReference type="Gene3D" id="1.10.15.30">
    <property type="match status" value="1"/>
</dbReference>
<protein>
    <recommendedName>
        <fullName evidence="4">Large ribosomal subunit protein uL30</fullName>
    </recommendedName>
</protein>
<dbReference type="PANTHER" id="PTHR11524:SF16">
    <property type="entry name" value="LARGE RIBOSOMAL SUBUNIT PROTEIN UL30"/>
    <property type="match status" value="1"/>
</dbReference>
<evidence type="ECO:0000256" key="4">
    <source>
        <dbReference type="HAMAP-Rule" id="MF_01371"/>
    </source>
</evidence>
<dbReference type="GO" id="GO:0003735">
    <property type="term" value="F:structural constituent of ribosome"/>
    <property type="evidence" value="ECO:0007669"/>
    <property type="project" value="InterPro"/>
</dbReference>
<evidence type="ECO:0000259" key="5">
    <source>
        <dbReference type="Pfam" id="PF00327"/>
    </source>
</evidence>
<comment type="similarity">
    <text evidence="1 4">Belongs to the universal ribosomal protein uL30 family.</text>
</comment>
<dbReference type="GO" id="GO:0003723">
    <property type="term" value="F:RNA binding"/>
    <property type="evidence" value="ECO:0007669"/>
    <property type="project" value="TreeGrafter"/>
</dbReference>
<reference evidence="6" key="1">
    <citation type="journal article" date="2020" name="mSystems">
        <title>Genome- and Community-Level Interaction Insights into Carbon Utilization and Element Cycling Functions of Hydrothermarchaeota in Hydrothermal Sediment.</title>
        <authorList>
            <person name="Zhou Z."/>
            <person name="Liu Y."/>
            <person name="Xu W."/>
            <person name="Pan J."/>
            <person name="Luo Z.H."/>
            <person name="Li M."/>
        </authorList>
    </citation>
    <scope>NUCLEOTIDE SEQUENCE [LARGE SCALE GENOMIC DNA]</scope>
    <source>
        <strain evidence="6">SpSt-468</strain>
    </source>
</reference>
<evidence type="ECO:0000256" key="2">
    <source>
        <dbReference type="ARBA" id="ARBA00022980"/>
    </source>
</evidence>
<evidence type="ECO:0000256" key="1">
    <source>
        <dbReference type="ARBA" id="ARBA00007594"/>
    </source>
</evidence>
<organism evidence="6">
    <name type="scientific">Candidatus Methanomethylicus mesodigestus</name>
    <dbReference type="NCBI Taxonomy" id="1867258"/>
    <lineage>
        <taxon>Archaea</taxon>
        <taxon>Thermoproteota</taxon>
        <taxon>Methanosuratincolia</taxon>
        <taxon>Candidatus Methanomethylicales</taxon>
        <taxon>Candidatus Methanomethylicaceae</taxon>
        <taxon>Candidatus Methanomethylicus</taxon>
    </lineage>
</organism>
<dbReference type="NCBIfam" id="NF004711">
    <property type="entry name" value="PRK06049.1"/>
    <property type="match status" value="1"/>
</dbReference>
<dbReference type="CDD" id="cd01657">
    <property type="entry name" value="Ribosomal_L7_archeal_euk"/>
    <property type="match status" value="1"/>
</dbReference>
<dbReference type="InterPro" id="IPR005997">
    <property type="entry name" value="Ribosomal_uL30_arc"/>
</dbReference>
<dbReference type="EMBL" id="DSTX01000004">
    <property type="protein sequence ID" value="HFK20310.1"/>
    <property type="molecule type" value="Genomic_DNA"/>
</dbReference>
<feature type="domain" description="Large ribosomal subunit protein uL30-like ferredoxin-like fold" evidence="5">
    <location>
        <begin position="8"/>
        <end position="56"/>
    </location>
</feature>
<dbReference type="InterPro" id="IPR036919">
    <property type="entry name" value="Ribo_uL30_ferredoxin-like_sf"/>
</dbReference>
<dbReference type="GO" id="GO:0022625">
    <property type="term" value="C:cytosolic large ribosomal subunit"/>
    <property type="evidence" value="ECO:0007669"/>
    <property type="project" value="TreeGrafter"/>
</dbReference>
<dbReference type="InterPro" id="IPR035808">
    <property type="entry name" value="Ribosomal_uL30_euk_arc"/>
</dbReference>
<dbReference type="PANTHER" id="PTHR11524">
    <property type="entry name" value="60S RIBOSOMAL PROTEIN L7"/>
    <property type="match status" value="1"/>
</dbReference>
<proteinExistence type="inferred from homology"/>
<sequence length="154" mass="16873">MLMKVYLLIRLRGRMGISPETIDTLNRLNVPAKNNASIVTDSPSIMGMVTKVADYVTWGEIDKGALAAVLEKRGRLPGDARLTVEEIKKIGFDSFEALAEKILKEGKIPDPIKKTFRLTPPSGGFKKHITRHIKSGGELGYRGAAIAELVAKMI</sequence>
<evidence type="ECO:0000256" key="3">
    <source>
        <dbReference type="ARBA" id="ARBA00023274"/>
    </source>
</evidence>
<accession>A0A7C3IX19</accession>
<comment type="caution">
    <text evidence="6">The sequence shown here is derived from an EMBL/GenBank/DDBJ whole genome shotgun (WGS) entry which is preliminary data.</text>
</comment>
<dbReference type="AlphaFoldDB" id="A0A7C3IX19"/>
<dbReference type="Pfam" id="PF00327">
    <property type="entry name" value="Ribosomal_L30"/>
    <property type="match status" value="1"/>
</dbReference>
<evidence type="ECO:0000313" key="6">
    <source>
        <dbReference type="EMBL" id="HFK20310.1"/>
    </source>
</evidence>
<dbReference type="InterPro" id="IPR016082">
    <property type="entry name" value="Ribosomal_uL30_ferredoxin-like"/>
</dbReference>
<dbReference type="SUPFAM" id="SSF55129">
    <property type="entry name" value="Ribosomal protein L30p/L7e"/>
    <property type="match status" value="1"/>
</dbReference>
<keyword evidence="2 4" id="KW-0689">Ribosomal protein</keyword>
<keyword evidence="3 4" id="KW-0687">Ribonucleoprotein</keyword>
<name>A0A7C3IX19_9CREN</name>
<dbReference type="GO" id="GO:0000463">
    <property type="term" value="P:maturation of LSU-rRNA from tricistronic rRNA transcript (SSU-rRNA, 5.8S rRNA, LSU-rRNA)"/>
    <property type="evidence" value="ECO:0007669"/>
    <property type="project" value="TreeGrafter"/>
</dbReference>
<dbReference type="Gene3D" id="3.30.1390.20">
    <property type="entry name" value="Ribosomal protein L30, ferredoxin-like fold domain"/>
    <property type="match status" value="1"/>
</dbReference>
<comment type="subunit">
    <text evidence="4">Part of the 50S ribosomal subunit.</text>
</comment>
<gene>
    <name evidence="4" type="primary">rpl30</name>
    <name evidence="6" type="ORF">ENS19_03415</name>
</gene>